<reference evidence="3" key="1">
    <citation type="journal article" date="2011" name="Nat. Biotechnol.">
        <title>The genomic sequence of the Chinese hamster ovary (CHO)-K1 cell line.</title>
        <authorList>
            <person name="Xu X."/>
            <person name="Nagarajan H."/>
            <person name="Lewis N.E."/>
            <person name="Pan S."/>
            <person name="Cai Z."/>
            <person name="Liu X."/>
            <person name="Chen W."/>
            <person name="Xie M."/>
            <person name="Wang W."/>
            <person name="Hammond S."/>
            <person name="Andersen M.R."/>
            <person name="Neff N."/>
            <person name="Passarelli B."/>
            <person name="Koh W."/>
            <person name="Fan H.C."/>
            <person name="Wang J."/>
            <person name="Gui Y."/>
            <person name="Lee K.H."/>
            <person name="Betenbaugh M.J."/>
            <person name="Quake S.R."/>
            <person name="Famili I."/>
            <person name="Palsson B.O."/>
            <person name="Wang J."/>
        </authorList>
    </citation>
    <scope>NUCLEOTIDE SEQUENCE [LARGE SCALE GENOMIC DNA]</scope>
    <source>
        <strain evidence="3">CHO K1 cell line</strain>
    </source>
</reference>
<sequence>MTDSSLYQADKNLTSTDSNRMAFQDHIPTACLGRAQAGQACANTPKGSTSYT</sequence>
<proteinExistence type="predicted"/>
<evidence type="ECO:0000313" key="3">
    <source>
        <dbReference type="Proteomes" id="UP000001075"/>
    </source>
</evidence>
<dbReference type="AlphaFoldDB" id="G3H5Q8"/>
<accession>G3H5Q8</accession>
<evidence type="ECO:0000313" key="2">
    <source>
        <dbReference type="EMBL" id="EGW01207.1"/>
    </source>
</evidence>
<dbReference type="EMBL" id="JH000165">
    <property type="protein sequence ID" value="EGW01207.1"/>
    <property type="molecule type" value="Genomic_DNA"/>
</dbReference>
<name>G3H5Q8_CRIGR</name>
<dbReference type="InParanoid" id="G3H5Q8"/>
<protein>
    <submittedName>
        <fullName evidence="2">Uncharacterized protein</fullName>
    </submittedName>
</protein>
<organism evidence="2 3">
    <name type="scientific">Cricetulus griseus</name>
    <name type="common">Chinese hamster</name>
    <name type="synonym">Cricetulus barabensis griseus</name>
    <dbReference type="NCBI Taxonomy" id="10029"/>
    <lineage>
        <taxon>Eukaryota</taxon>
        <taxon>Metazoa</taxon>
        <taxon>Chordata</taxon>
        <taxon>Craniata</taxon>
        <taxon>Vertebrata</taxon>
        <taxon>Euteleostomi</taxon>
        <taxon>Mammalia</taxon>
        <taxon>Eutheria</taxon>
        <taxon>Euarchontoglires</taxon>
        <taxon>Glires</taxon>
        <taxon>Rodentia</taxon>
        <taxon>Myomorpha</taxon>
        <taxon>Muroidea</taxon>
        <taxon>Cricetidae</taxon>
        <taxon>Cricetinae</taxon>
        <taxon>Cricetulus</taxon>
    </lineage>
</organism>
<gene>
    <name evidence="2" type="ORF">I79_005644</name>
</gene>
<feature type="region of interest" description="Disordered" evidence="1">
    <location>
        <begin position="1"/>
        <end position="20"/>
    </location>
</feature>
<evidence type="ECO:0000256" key="1">
    <source>
        <dbReference type="SAM" id="MobiDB-lite"/>
    </source>
</evidence>
<dbReference type="Proteomes" id="UP000001075">
    <property type="component" value="Unassembled WGS sequence"/>
</dbReference>